<reference evidence="1" key="1">
    <citation type="journal article" date="2014" name="Front. Microbiol.">
        <title>High frequency of phylogenetically diverse reductive dehalogenase-homologous genes in deep subseafloor sedimentary metagenomes.</title>
        <authorList>
            <person name="Kawai M."/>
            <person name="Futagami T."/>
            <person name="Toyoda A."/>
            <person name="Takaki Y."/>
            <person name="Nishi S."/>
            <person name="Hori S."/>
            <person name="Arai W."/>
            <person name="Tsubouchi T."/>
            <person name="Morono Y."/>
            <person name="Uchiyama I."/>
            <person name="Ito T."/>
            <person name="Fujiyama A."/>
            <person name="Inagaki F."/>
            <person name="Takami H."/>
        </authorList>
    </citation>
    <scope>NUCLEOTIDE SEQUENCE</scope>
    <source>
        <strain evidence="1">Expedition CK06-06</strain>
    </source>
</reference>
<organism evidence="1">
    <name type="scientific">marine sediment metagenome</name>
    <dbReference type="NCBI Taxonomy" id="412755"/>
    <lineage>
        <taxon>unclassified sequences</taxon>
        <taxon>metagenomes</taxon>
        <taxon>ecological metagenomes</taxon>
    </lineage>
</organism>
<comment type="caution">
    <text evidence="1">The sequence shown here is derived from an EMBL/GenBank/DDBJ whole genome shotgun (WGS) entry which is preliminary data.</text>
</comment>
<dbReference type="AlphaFoldDB" id="X0UKY2"/>
<gene>
    <name evidence="1" type="ORF">S01H1_35969</name>
</gene>
<proteinExistence type="predicted"/>
<dbReference type="EMBL" id="BARS01022502">
    <property type="protein sequence ID" value="GAG00998.1"/>
    <property type="molecule type" value="Genomic_DNA"/>
</dbReference>
<evidence type="ECO:0000313" key="1">
    <source>
        <dbReference type="EMBL" id="GAG00998.1"/>
    </source>
</evidence>
<sequence>MKKLLWLISALFIAACTQTLPAVKVAEEEMVQDCEYVATISETADPGRILDNYRPTEHQDEALQRAANLGATHIVWVYDYRIGSAGMAYRCQP</sequence>
<protein>
    <recommendedName>
        <fullName evidence="2">DUF4156 domain-containing protein</fullName>
    </recommendedName>
</protein>
<accession>X0UKY2</accession>
<evidence type="ECO:0008006" key="2">
    <source>
        <dbReference type="Google" id="ProtNLM"/>
    </source>
</evidence>
<dbReference type="PROSITE" id="PS51257">
    <property type="entry name" value="PROKAR_LIPOPROTEIN"/>
    <property type="match status" value="1"/>
</dbReference>
<name>X0UKY2_9ZZZZ</name>